<organism evidence="2 3">
    <name type="scientific">Lentinus tigrinus ALCF2SS1-6</name>
    <dbReference type="NCBI Taxonomy" id="1328759"/>
    <lineage>
        <taxon>Eukaryota</taxon>
        <taxon>Fungi</taxon>
        <taxon>Dikarya</taxon>
        <taxon>Basidiomycota</taxon>
        <taxon>Agaricomycotina</taxon>
        <taxon>Agaricomycetes</taxon>
        <taxon>Polyporales</taxon>
        <taxon>Polyporaceae</taxon>
        <taxon>Lentinus</taxon>
    </lineage>
</organism>
<gene>
    <name evidence="2" type="ORF">L227DRAFT_529338</name>
</gene>
<accession>A0A5C2S341</accession>
<reference evidence="2" key="1">
    <citation type="journal article" date="2018" name="Genome Biol. Evol.">
        <title>Genomics and development of Lentinus tigrinus, a white-rot wood-decaying mushroom with dimorphic fruiting bodies.</title>
        <authorList>
            <person name="Wu B."/>
            <person name="Xu Z."/>
            <person name="Knudson A."/>
            <person name="Carlson A."/>
            <person name="Chen N."/>
            <person name="Kovaka S."/>
            <person name="LaButti K."/>
            <person name="Lipzen A."/>
            <person name="Pennachio C."/>
            <person name="Riley R."/>
            <person name="Schakwitz W."/>
            <person name="Umezawa K."/>
            <person name="Ohm R.A."/>
            <person name="Grigoriev I.V."/>
            <person name="Nagy L.G."/>
            <person name="Gibbons J."/>
            <person name="Hibbett D."/>
        </authorList>
    </citation>
    <scope>NUCLEOTIDE SEQUENCE [LARGE SCALE GENOMIC DNA]</scope>
    <source>
        <strain evidence="2">ALCF2SS1-6</strain>
    </source>
</reference>
<sequence length="706" mass="77541">MASAQAFDDMLAETQSGADEVRDSALRVSYAFPSADVLVPAPMAVSVLGQLTLLATATDFKLVKPATGFKHVRYPDSFRATIMQLVNSGCLALNQSFVNFDEINKRCAAVRPGVNNIVQLLVGHEENTPRQNELAIERHLPNQIASLSKTVQACLEKAKETDQVFSQLLELTMEIHESCTATQGDNEDRVLEANVRKKWLEQEKSAVEDMKQISAEALKGARDDFANVQHQFNKAANSMPSPGKIALLGFADVAQCFLSLFSRSSAPSSSPIGTTAHSEPSVNASDARDPGYQKGSRLRLYAERLDTLLTAGKNGSPDWSAIKSSGEDGSIAVRVGLEQIHQSIERDHKHAKTATSRALNLSKKGEEFARRLQSMVPPGIRSDIAQLSAQVSAWREDVLAFAVEADMKLGNSQMRSNAFIPHPDYASMTGSSAQLAVRSAQYNLNVMQAQLNASRENCRAASDKLMEVSGQLGNILAQIAGLDVRKQNWEAIMEILLKAIDFLCELKKYLNNLVHFFDAVNNLVSITLRETADQFIQIVKDATAIESEPGKESRRVGGGVSLDAWARQAIYNHALSTAKISRVVENISGMYVTLYDGNVHPGVNMLLGMGKLVGSNNPQEVADAGQKIQDWAKEASEKIVKLVSERMHENERDIENRIRQVEKSLGNILPRSSRMEEIVHRVEASQVREVAEEMDNATKKNPVYGR</sequence>
<dbReference type="AlphaFoldDB" id="A0A5C2S341"/>
<protein>
    <submittedName>
        <fullName evidence="2">Uncharacterized protein</fullName>
    </submittedName>
</protein>
<feature type="compositionally biased region" description="Polar residues" evidence="1">
    <location>
        <begin position="272"/>
        <end position="284"/>
    </location>
</feature>
<feature type="region of interest" description="Disordered" evidence="1">
    <location>
        <begin position="266"/>
        <end position="293"/>
    </location>
</feature>
<evidence type="ECO:0000313" key="2">
    <source>
        <dbReference type="EMBL" id="RPD58003.1"/>
    </source>
</evidence>
<dbReference type="EMBL" id="ML122277">
    <property type="protein sequence ID" value="RPD58003.1"/>
    <property type="molecule type" value="Genomic_DNA"/>
</dbReference>
<keyword evidence="3" id="KW-1185">Reference proteome</keyword>
<dbReference type="PANTHER" id="PTHR33488">
    <property type="entry name" value="ZGC:162509"/>
    <property type="match status" value="1"/>
</dbReference>
<evidence type="ECO:0000256" key="1">
    <source>
        <dbReference type="SAM" id="MobiDB-lite"/>
    </source>
</evidence>
<proteinExistence type="predicted"/>
<dbReference type="STRING" id="1328759.A0A5C2S341"/>
<feature type="non-terminal residue" evidence="2">
    <location>
        <position position="706"/>
    </location>
</feature>
<name>A0A5C2S341_9APHY</name>
<dbReference type="OrthoDB" id="5406275at2759"/>
<evidence type="ECO:0000313" key="3">
    <source>
        <dbReference type="Proteomes" id="UP000313359"/>
    </source>
</evidence>
<dbReference type="PANTHER" id="PTHR33488:SF2">
    <property type="entry name" value="EARLY ENDOSOME ANTIGEN 1-LIKE"/>
    <property type="match status" value="1"/>
</dbReference>
<dbReference type="Proteomes" id="UP000313359">
    <property type="component" value="Unassembled WGS sequence"/>
</dbReference>